<evidence type="ECO:0000259" key="11">
    <source>
        <dbReference type="Pfam" id="PF21193"/>
    </source>
</evidence>
<keyword evidence="13" id="KW-1185">Reference proteome</keyword>
<dbReference type="InterPro" id="IPR039768">
    <property type="entry name" value="Nmd3"/>
</dbReference>
<evidence type="ECO:0000259" key="10">
    <source>
        <dbReference type="Pfam" id="PF21192"/>
    </source>
</evidence>
<dbReference type="PANTHER" id="PTHR12746">
    <property type="entry name" value="NONSENSE-MEDIATED MRNA DECAY PROTEIN 3"/>
    <property type="match status" value="1"/>
</dbReference>
<proteinExistence type="inferred from homology"/>
<evidence type="ECO:0000313" key="12">
    <source>
        <dbReference type="EMBL" id="KAL3400144.1"/>
    </source>
</evidence>
<name>A0ABD2X4V3_9HYME</name>
<dbReference type="Pfam" id="PF21193">
    <property type="entry name" value="NMD_SH3"/>
    <property type="match status" value="1"/>
</dbReference>
<keyword evidence="4 8" id="KW-0813">Transport</keyword>
<sequence>MDEDQFKEDQFIELPDEALLTTKARILCCECATPIEPNPTNTCVGCLRSRVDLSEDIPKSATLYFCRNCERYLVPPGEWIKAALESRELLQLCLKRLKNLQKVKLVDASFLWTEPHSKRIKVQLTIHGTILNATLEQVFIVEYVVANQMCDDCHRTEAKDFWNASVQVRQKSINRKTFYYLEQLILKHKAHENAVSIKPNADGLDFFFMKESAARKLTDFIISILPCKYQHSKKLISHDCHSNVYNYKFTFSIELVPLSKDSVICLPKNLTHQLGGITSVCVVHKVSCSIHLIDVSSGQVADVSASVYWRYPFNSICNPKQLKEYTVMDIEPICEKEIKKFPGQGHISKKHVIADAWVVKTEDVGLTQNFIHTRTHLGGILKLGDLVLGYALGEMNVNDPNFEKLNQDTVPNVILVKKFYGHNKSARRRARQWKLKHIADDMDIGSENNDYNEFLDELEEDPEMRSNINIYKDKNKIIPVDTSCIDPCMPQITLEEMLDDLVIKDVDMTED</sequence>
<dbReference type="GO" id="GO:0015031">
    <property type="term" value="P:protein transport"/>
    <property type="evidence" value="ECO:0007669"/>
    <property type="project" value="UniProtKB-KW"/>
</dbReference>
<evidence type="ECO:0000256" key="1">
    <source>
        <dbReference type="ARBA" id="ARBA00002269"/>
    </source>
</evidence>
<evidence type="ECO:0000256" key="4">
    <source>
        <dbReference type="ARBA" id="ARBA00022448"/>
    </source>
</evidence>
<evidence type="ECO:0000256" key="6">
    <source>
        <dbReference type="ARBA" id="ARBA00022927"/>
    </source>
</evidence>
<keyword evidence="5 8" id="KW-0963">Cytoplasm</keyword>
<keyword evidence="7 8" id="KW-0539">Nucleus</keyword>
<comment type="function">
    <text evidence="1 8">Acts as an adapter for the XPO1/CRM1-mediated export of the 60S ribosomal subunit.</text>
</comment>
<comment type="similarity">
    <text evidence="2 8">Belongs to the NMD3 family.</text>
</comment>
<dbReference type="EMBL" id="JBJJXI010000052">
    <property type="protein sequence ID" value="KAL3400144.1"/>
    <property type="molecule type" value="Genomic_DNA"/>
</dbReference>
<dbReference type="Proteomes" id="UP001627154">
    <property type="component" value="Unassembled WGS sequence"/>
</dbReference>
<dbReference type="InterPro" id="IPR048898">
    <property type="entry name" value="OB_NMD3"/>
</dbReference>
<evidence type="ECO:0000256" key="2">
    <source>
        <dbReference type="ARBA" id="ARBA00009794"/>
    </source>
</evidence>
<protein>
    <recommendedName>
        <fullName evidence="3 8">60S ribosomal export protein NMD3</fullName>
    </recommendedName>
</protein>
<reference evidence="12 13" key="1">
    <citation type="journal article" date="2024" name="bioRxiv">
        <title>A reference genome for Trichogramma kaykai: A tiny desert-dwelling parasitoid wasp with competing sex-ratio distorters.</title>
        <authorList>
            <person name="Culotta J."/>
            <person name="Lindsey A.R."/>
        </authorList>
    </citation>
    <scope>NUCLEOTIDE SEQUENCE [LARGE SCALE GENOMIC DNA]</scope>
    <source>
        <strain evidence="12 13">KSX58</strain>
    </source>
</reference>
<comment type="caution">
    <text evidence="12">The sequence shown here is derived from an EMBL/GenBank/DDBJ whole genome shotgun (WGS) entry which is preliminary data.</text>
</comment>
<feature type="domain" description="Nmd3 N-terminal" evidence="9">
    <location>
        <begin position="28"/>
        <end position="255"/>
    </location>
</feature>
<dbReference type="GO" id="GO:0005634">
    <property type="term" value="C:nucleus"/>
    <property type="evidence" value="ECO:0007669"/>
    <property type="project" value="UniProtKB-SubCell"/>
</dbReference>
<feature type="domain" description="60S ribosomal export protein NMD3 SH3" evidence="11">
    <location>
        <begin position="260"/>
        <end position="306"/>
    </location>
</feature>
<keyword evidence="6 8" id="KW-0653">Protein transport</keyword>
<dbReference type="AlphaFoldDB" id="A0ABD2X4V3"/>
<dbReference type="InterPro" id="IPR048899">
    <property type="entry name" value="NMD_SH3"/>
</dbReference>
<evidence type="ECO:0000256" key="7">
    <source>
        <dbReference type="ARBA" id="ARBA00023242"/>
    </source>
</evidence>
<organism evidence="12 13">
    <name type="scientific">Trichogramma kaykai</name>
    <dbReference type="NCBI Taxonomy" id="54128"/>
    <lineage>
        <taxon>Eukaryota</taxon>
        <taxon>Metazoa</taxon>
        <taxon>Ecdysozoa</taxon>
        <taxon>Arthropoda</taxon>
        <taxon>Hexapoda</taxon>
        <taxon>Insecta</taxon>
        <taxon>Pterygota</taxon>
        <taxon>Neoptera</taxon>
        <taxon>Endopterygota</taxon>
        <taxon>Hymenoptera</taxon>
        <taxon>Apocrita</taxon>
        <taxon>Proctotrupomorpha</taxon>
        <taxon>Chalcidoidea</taxon>
        <taxon>Trichogrammatidae</taxon>
        <taxon>Trichogramma</taxon>
    </lineage>
</organism>
<dbReference type="GO" id="GO:0005737">
    <property type="term" value="C:cytoplasm"/>
    <property type="evidence" value="ECO:0007669"/>
    <property type="project" value="UniProtKB-SubCell"/>
</dbReference>
<feature type="domain" description="60S ribosomal export protein NMD3 OB-fold" evidence="10">
    <location>
        <begin position="322"/>
        <end position="418"/>
    </location>
</feature>
<dbReference type="InterPro" id="IPR007064">
    <property type="entry name" value="Nmd3_N"/>
</dbReference>
<dbReference type="Pfam" id="PF21192">
    <property type="entry name" value="OB_NMD3"/>
    <property type="match status" value="1"/>
</dbReference>
<evidence type="ECO:0000256" key="8">
    <source>
        <dbReference type="RuleBase" id="RU364108"/>
    </source>
</evidence>
<evidence type="ECO:0000256" key="3">
    <source>
        <dbReference type="ARBA" id="ARBA00017035"/>
    </source>
</evidence>
<evidence type="ECO:0000256" key="5">
    <source>
        <dbReference type="ARBA" id="ARBA00022490"/>
    </source>
</evidence>
<gene>
    <name evidence="12" type="ORF">TKK_006490</name>
</gene>
<accession>A0ABD2X4V3</accession>
<comment type="subcellular location">
    <subcellularLocation>
        <location evidence="8">Cytoplasm</location>
    </subcellularLocation>
    <subcellularLocation>
        <location evidence="8">Nucleus</location>
    </subcellularLocation>
</comment>
<evidence type="ECO:0000313" key="13">
    <source>
        <dbReference type="Proteomes" id="UP001627154"/>
    </source>
</evidence>
<dbReference type="Pfam" id="PF04981">
    <property type="entry name" value="NMD3"/>
    <property type="match status" value="1"/>
</dbReference>
<evidence type="ECO:0000259" key="9">
    <source>
        <dbReference type="Pfam" id="PF04981"/>
    </source>
</evidence>
<dbReference type="PANTHER" id="PTHR12746:SF2">
    <property type="entry name" value="60S RIBOSOMAL EXPORT PROTEIN NMD3"/>
    <property type="match status" value="1"/>
</dbReference>